<evidence type="ECO:0000313" key="3">
    <source>
        <dbReference type="Proteomes" id="UP001174208"/>
    </source>
</evidence>
<dbReference type="EMBL" id="JAROCF010000001">
    <property type="protein sequence ID" value="MDN4615320.1"/>
    <property type="molecule type" value="Genomic_DNA"/>
</dbReference>
<dbReference type="Proteomes" id="UP001174208">
    <property type="component" value="Unassembled WGS sequence"/>
</dbReference>
<proteinExistence type="predicted"/>
<accession>A0ABT8KCY0</accession>
<dbReference type="SUPFAM" id="SSF48452">
    <property type="entry name" value="TPR-like"/>
    <property type="match status" value="1"/>
</dbReference>
<organism evidence="2 3">
    <name type="scientific">Leifsonia williamsii</name>
    <dbReference type="NCBI Taxonomy" id="3035919"/>
    <lineage>
        <taxon>Bacteria</taxon>
        <taxon>Bacillati</taxon>
        <taxon>Actinomycetota</taxon>
        <taxon>Actinomycetes</taxon>
        <taxon>Micrococcales</taxon>
        <taxon>Microbacteriaceae</taxon>
        <taxon>Leifsonia</taxon>
    </lineage>
</organism>
<feature type="domain" description="Tetratrico peptide repeat group 5" evidence="1">
    <location>
        <begin position="48"/>
        <end position="148"/>
    </location>
</feature>
<evidence type="ECO:0000259" key="1">
    <source>
        <dbReference type="Pfam" id="PF12688"/>
    </source>
</evidence>
<gene>
    <name evidence="2" type="ORF">P5G50_12770</name>
</gene>
<reference evidence="2" key="1">
    <citation type="submission" date="2023-06" db="EMBL/GenBank/DDBJ databases">
        <title>MT1 and MT2 Draft Genomes of Novel Species.</title>
        <authorList>
            <person name="Venkateswaran K."/>
        </authorList>
    </citation>
    <scope>NUCLEOTIDE SEQUENCE</scope>
    <source>
        <strain evidence="2">F6_8S_P_1B</strain>
    </source>
</reference>
<dbReference type="RefSeq" id="WP_301208490.1">
    <property type="nucleotide sequence ID" value="NZ_JAROCF010000001.1"/>
</dbReference>
<protein>
    <submittedName>
        <fullName evidence="2">Tetratricopeptide repeat protein</fullName>
    </submittedName>
</protein>
<keyword evidence="3" id="KW-1185">Reference proteome</keyword>
<sequence>MTTPPAAQIDDDLQRAIDRGYAERDRDDMAPTIRYFEDLLAAHPGNPVLTYEVAGAYDTAGREAEARVHYEEALRLGLSGEPLRKCLCQYASTLRWLGELDASLATLERARREFPDSDAVRVFEALTLNELGRTDEAVGTLLAVIALHGDATDLGRYAVGLGGLAEWLKAGRPGE</sequence>
<dbReference type="Gene3D" id="1.25.40.10">
    <property type="entry name" value="Tetratricopeptide repeat domain"/>
    <property type="match status" value="1"/>
</dbReference>
<dbReference type="InterPro" id="IPR011990">
    <property type="entry name" value="TPR-like_helical_dom_sf"/>
</dbReference>
<evidence type="ECO:0000313" key="2">
    <source>
        <dbReference type="EMBL" id="MDN4615320.1"/>
    </source>
</evidence>
<name>A0ABT8KCY0_9MICO</name>
<dbReference type="Pfam" id="PF12688">
    <property type="entry name" value="TPR_5"/>
    <property type="match status" value="1"/>
</dbReference>
<dbReference type="InterPro" id="IPR041656">
    <property type="entry name" value="TPR_5"/>
</dbReference>
<comment type="caution">
    <text evidence="2">The sequence shown here is derived from an EMBL/GenBank/DDBJ whole genome shotgun (WGS) entry which is preliminary data.</text>
</comment>